<feature type="chain" id="PRO_5018599315" evidence="1">
    <location>
        <begin position="25"/>
        <end position="151"/>
    </location>
</feature>
<dbReference type="RefSeq" id="WP_127682936.1">
    <property type="nucleotide sequence ID" value="NZ_SACM01000002.1"/>
</dbReference>
<evidence type="ECO:0000256" key="1">
    <source>
        <dbReference type="SAM" id="SignalP"/>
    </source>
</evidence>
<dbReference type="EMBL" id="SACM01000002">
    <property type="protein sequence ID" value="RVT86441.1"/>
    <property type="molecule type" value="Genomic_DNA"/>
</dbReference>
<comment type="caution">
    <text evidence="2">The sequence shown here is derived from an EMBL/GenBank/DDBJ whole genome shotgun (WGS) entry which is preliminary data.</text>
</comment>
<evidence type="ECO:0000313" key="2">
    <source>
        <dbReference type="EMBL" id="RVT86441.1"/>
    </source>
</evidence>
<dbReference type="OrthoDB" id="5508986at2"/>
<dbReference type="Proteomes" id="UP000288587">
    <property type="component" value="Unassembled WGS sequence"/>
</dbReference>
<proteinExistence type="predicted"/>
<keyword evidence="3" id="KW-1185">Reference proteome</keyword>
<accession>A0A3S2VGH4</accession>
<dbReference type="AlphaFoldDB" id="A0A3S2VGH4"/>
<sequence>MCSNRLLAIALATSALLGSPVALAGPAETAAATRCLADNTTGRDRKDLARWIFLAMAAHPEIKEMSKASSAQQEQSQRAVAGLFSRLVGDTCATEVRALVKAEGPGALGKPFEVLGQLAMQELMTNADVKANVGGFERFIDRAKVEPVFKP</sequence>
<organism evidence="2 3">
    <name type="scientific">Inhella crocodyli</name>
    <dbReference type="NCBI Taxonomy" id="2499851"/>
    <lineage>
        <taxon>Bacteria</taxon>
        <taxon>Pseudomonadati</taxon>
        <taxon>Pseudomonadota</taxon>
        <taxon>Betaproteobacteria</taxon>
        <taxon>Burkholderiales</taxon>
        <taxon>Sphaerotilaceae</taxon>
        <taxon>Inhella</taxon>
    </lineage>
</organism>
<protein>
    <submittedName>
        <fullName evidence="2">Uncharacterized protein</fullName>
    </submittedName>
</protein>
<name>A0A3S2VGH4_9BURK</name>
<feature type="signal peptide" evidence="1">
    <location>
        <begin position="1"/>
        <end position="24"/>
    </location>
</feature>
<evidence type="ECO:0000313" key="3">
    <source>
        <dbReference type="Proteomes" id="UP000288587"/>
    </source>
</evidence>
<keyword evidence="1" id="KW-0732">Signal</keyword>
<gene>
    <name evidence="2" type="ORF">EOD73_10525</name>
</gene>
<reference evidence="2 3" key="1">
    <citation type="submission" date="2019-01" db="EMBL/GenBank/DDBJ databases">
        <authorList>
            <person name="Chen W.-M."/>
        </authorList>
    </citation>
    <scope>NUCLEOTIDE SEQUENCE [LARGE SCALE GENOMIC DNA]</scope>
    <source>
        <strain evidence="2 3">CCP-18</strain>
    </source>
</reference>